<dbReference type="Pfam" id="PF01205">
    <property type="entry name" value="Impact_N"/>
    <property type="match status" value="1"/>
</dbReference>
<accession>A0A167NTN1</accession>
<name>A0A167NTN1_CALVF</name>
<dbReference type="SUPFAM" id="SSF54211">
    <property type="entry name" value="Ribosomal protein S5 domain 2-like"/>
    <property type="match status" value="1"/>
</dbReference>
<evidence type="ECO:0000313" key="3">
    <source>
        <dbReference type="EMBL" id="KZO98060.1"/>
    </source>
</evidence>
<dbReference type="GO" id="GO:0005737">
    <property type="term" value="C:cytoplasm"/>
    <property type="evidence" value="ECO:0007669"/>
    <property type="project" value="TreeGrafter"/>
</dbReference>
<dbReference type="EMBL" id="KV417277">
    <property type="protein sequence ID" value="KZO98060.1"/>
    <property type="molecule type" value="Genomic_DNA"/>
</dbReference>
<dbReference type="Proteomes" id="UP000076738">
    <property type="component" value="Unassembled WGS sequence"/>
</dbReference>
<organism evidence="3 4">
    <name type="scientific">Calocera viscosa (strain TUFC12733)</name>
    <dbReference type="NCBI Taxonomy" id="1330018"/>
    <lineage>
        <taxon>Eukaryota</taxon>
        <taxon>Fungi</taxon>
        <taxon>Dikarya</taxon>
        <taxon>Basidiomycota</taxon>
        <taxon>Agaricomycotina</taxon>
        <taxon>Dacrymycetes</taxon>
        <taxon>Dacrymycetales</taxon>
        <taxon>Dacrymycetaceae</taxon>
        <taxon>Calocera</taxon>
    </lineage>
</organism>
<dbReference type="PANTHER" id="PTHR16301:SF24">
    <property type="entry name" value="RWD DOMAIN-CONTAINING PROTEIN"/>
    <property type="match status" value="1"/>
</dbReference>
<dbReference type="PANTHER" id="PTHR16301">
    <property type="entry name" value="IMPACT-RELATED"/>
    <property type="match status" value="1"/>
</dbReference>
<sequence length="175" mass="19393">MLRTPALRRPQGLFKPGRNTSISVMTYAKKAELPEGIELVVAEPIEDRKSVFVGRACRITHPSQVPPVIAYLMSDRRISKAAHPVIHAWRCQVENVLHHGNSDDGETAAGGRIADLLKILDVNNVLVIVTRYFGGILLGPTRFKRINQAARAALEEGGFLNTEDHPKTKKRKGKK</sequence>
<comment type="similarity">
    <text evidence="1">Belongs to the IMPACT family.</text>
</comment>
<feature type="domain" description="Impact N-terminal" evidence="2">
    <location>
        <begin position="48"/>
        <end position="154"/>
    </location>
</feature>
<reference evidence="3 4" key="1">
    <citation type="journal article" date="2016" name="Mol. Biol. Evol.">
        <title>Comparative Genomics of Early-Diverging Mushroom-Forming Fungi Provides Insights into the Origins of Lignocellulose Decay Capabilities.</title>
        <authorList>
            <person name="Nagy L.G."/>
            <person name="Riley R."/>
            <person name="Tritt A."/>
            <person name="Adam C."/>
            <person name="Daum C."/>
            <person name="Floudas D."/>
            <person name="Sun H."/>
            <person name="Yadav J.S."/>
            <person name="Pangilinan J."/>
            <person name="Larsson K.H."/>
            <person name="Matsuura K."/>
            <person name="Barry K."/>
            <person name="Labutti K."/>
            <person name="Kuo R."/>
            <person name="Ohm R.A."/>
            <person name="Bhattacharya S.S."/>
            <person name="Shirouzu T."/>
            <person name="Yoshinaga Y."/>
            <person name="Martin F.M."/>
            <person name="Grigoriev I.V."/>
            <person name="Hibbett D.S."/>
        </authorList>
    </citation>
    <scope>NUCLEOTIDE SEQUENCE [LARGE SCALE GENOMIC DNA]</scope>
    <source>
        <strain evidence="3 4">TUFC12733</strain>
    </source>
</reference>
<dbReference type="InterPro" id="IPR036956">
    <property type="entry name" value="Impact_N_sf"/>
</dbReference>
<dbReference type="AlphaFoldDB" id="A0A167NTN1"/>
<dbReference type="InterPro" id="IPR023582">
    <property type="entry name" value="Impact"/>
</dbReference>
<evidence type="ECO:0000256" key="1">
    <source>
        <dbReference type="ARBA" id="ARBA00007665"/>
    </source>
</evidence>
<dbReference type="GO" id="GO:0140469">
    <property type="term" value="P:GCN2-mediated signaling"/>
    <property type="evidence" value="ECO:0007669"/>
    <property type="project" value="TreeGrafter"/>
</dbReference>
<evidence type="ECO:0000259" key="2">
    <source>
        <dbReference type="Pfam" id="PF01205"/>
    </source>
</evidence>
<feature type="non-terminal residue" evidence="3">
    <location>
        <position position="1"/>
    </location>
</feature>
<dbReference type="Gene3D" id="3.30.230.30">
    <property type="entry name" value="Impact, N-terminal domain"/>
    <property type="match status" value="1"/>
</dbReference>
<keyword evidence="4" id="KW-1185">Reference proteome</keyword>
<dbReference type="InterPro" id="IPR020568">
    <property type="entry name" value="Ribosomal_Su5_D2-typ_SF"/>
</dbReference>
<evidence type="ECO:0000313" key="4">
    <source>
        <dbReference type="Proteomes" id="UP000076738"/>
    </source>
</evidence>
<protein>
    <submittedName>
        <fullName evidence="3">UPF0029-domain-containing protein</fullName>
    </submittedName>
</protein>
<dbReference type="GO" id="GO:0006446">
    <property type="term" value="P:regulation of translational initiation"/>
    <property type="evidence" value="ECO:0007669"/>
    <property type="project" value="TreeGrafter"/>
</dbReference>
<dbReference type="STRING" id="1330018.A0A167NTN1"/>
<proteinExistence type="inferred from homology"/>
<gene>
    <name evidence="3" type="ORF">CALVIDRAFT_535659</name>
</gene>
<dbReference type="OrthoDB" id="69641at2759"/>
<dbReference type="InterPro" id="IPR001498">
    <property type="entry name" value="Impact_N"/>
</dbReference>